<evidence type="ECO:0000313" key="1">
    <source>
        <dbReference type="EMBL" id="KAJ9079434.1"/>
    </source>
</evidence>
<name>A0ACC2TXE7_9FUNG</name>
<organism evidence="1 2">
    <name type="scientific">Entomophthora muscae</name>
    <dbReference type="NCBI Taxonomy" id="34485"/>
    <lineage>
        <taxon>Eukaryota</taxon>
        <taxon>Fungi</taxon>
        <taxon>Fungi incertae sedis</taxon>
        <taxon>Zoopagomycota</taxon>
        <taxon>Entomophthoromycotina</taxon>
        <taxon>Entomophthoromycetes</taxon>
        <taxon>Entomophthorales</taxon>
        <taxon>Entomophthoraceae</taxon>
        <taxon>Entomophthora</taxon>
    </lineage>
</organism>
<dbReference type="EMBL" id="QTSX02001735">
    <property type="protein sequence ID" value="KAJ9079434.1"/>
    <property type="molecule type" value="Genomic_DNA"/>
</dbReference>
<accession>A0ACC2TXE7</accession>
<dbReference type="Proteomes" id="UP001165960">
    <property type="component" value="Unassembled WGS sequence"/>
</dbReference>
<protein>
    <submittedName>
        <fullName evidence="1">Uncharacterized protein</fullName>
    </submittedName>
</protein>
<evidence type="ECO:0000313" key="2">
    <source>
        <dbReference type="Proteomes" id="UP001165960"/>
    </source>
</evidence>
<proteinExistence type="predicted"/>
<gene>
    <name evidence="1" type="ORF">DSO57_1035489</name>
</gene>
<comment type="caution">
    <text evidence="1">The sequence shown here is derived from an EMBL/GenBank/DDBJ whole genome shotgun (WGS) entry which is preliminary data.</text>
</comment>
<sequence>MDPLCRAEPVRKSQQLTAQEWVVAGEGYKPDKYLVVRRYSHIAWDGSNQGIGPTRKNGILSITTRAGLEIWAGKPCILQRRFVSFRNSFPRGRPVA</sequence>
<keyword evidence="2" id="KW-1185">Reference proteome</keyword>
<reference evidence="1" key="1">
    <citation type="submission" date="2022-04" db="EMBL/GenBank/DDBJ databases">
        <title>Genome of the entomopathogenic fungus Entomophthora muscae.</title>
        <authorList>
            <person name="Elya C."/>
            <person name="Lovett B.R."/>
            <person name="Lee E."/>
            <person name="Macias A.M."/>
            <person name="Hajek A.E."/>
            <person name="De Bivort B.L."/>
            <person name="Kasson M.T."/>
            <person name="De Fine Licht H.H."/>
            <person name="Stajich J.E."/>
        </authorList>
    </citation>
    <scope>NUCLEOTIDE SEQUENCE</scope>
    <source>
        <strain evidence="1">Berkeley</strain>
    </source>
</reference>